<dbReference type="Proteomes" id="UP000024404">
    <property type="component" value="Unassembled WGS sequence"/>
</dbReference>
<name>A0A8R1XR45_ONCVO</name>
<organism evidence="2 3">
    <name type="scientific">Onchocerca volvulus</name>
    <dbReference type="NCBI Taxonomy" id="6282"/>
    <lineage>
        <taxon>Eukaryota</taxon>
        <taxon>Metazoa</taxon>
        <taxon>Ecdysozoa</taxon>
        <taxon>Nematoda</taxon>
        <taxon>Chromadorea</taxon>
        <taxon>Rhabditida</taxon>
        <taxon>Spirurina</taxon>
        <taxon>Spiruromorpha</taxon>
        <taxon>Filarioidea</taxon>
        <taxon>Onchocercidae</taxon>
        <taxon>Onchocerca</taxon>
    </lineage>
</organism>
<feature type="transmembrane region" description="Helical" evidence="1">
    <location>
        <begin position="53"/>
        <end position="74"/>
    </location>
</feature>
<dbReference type="AlphaFoldDB" id="A0A8R1XR45"/>
<feature type="transmembrane region" description="Helical" evidence="1">
    <location>
        <begin position="6"/>
        <end position="26"/>
    </location>
</feature>
<keyword evidence="1" id="KW-0812">Transmembrane</keyword>
<reference evidence="2" key="2">
    <citation type="submission" date="2022-06" db="UniProtKB">
        <authorList>
            <consortium name="EnsemblMetazoa"/>
        </authorList>
    </citation>
    <scope>IDENTIFICATION</scope>
</reference>
<dbReference type="EMBL" id="CMVM020000034">
    <property type="status" value="NOT_ANNOTATED_CDS"/>
    <property type="molecule type" value="Genomic_DNA"/>
</dbReference>
<protein>
    <submittedName>
        <fullName evidence="2">Uncharacterized protein</fullName>
    </submittedName>
</protein>
<keyword evidence="3" id="KW-1185">Reference proteome</keyword>
<keyword evidence="1" id="KW-0472">Membrane</keyword>
<dbReference type="EnsemblMetazoa" id="OVOC1272.1">
    <property type="protein sequence ID" value="OVOC1272.1"/>
    <property type="gene ID" value="WBGene00238081"/>
</dbReference>
<keyword evidence="1" id="KW-1133">Transmembrane helix</keyword>
<evidence type="ECO:0000256" key="1">
    <source>
        <dbReference type="SAM" id="Phobius"/>
    </source>
</evidence>
<proteinExistence type="predicted"/>
<reference evidence="3" key="1">
    <citation type="submission" date="2013-10" db="EMBL/GenBank/DDBJ databases">
        <title>Genome sequencing of Onchocerca volvulus.</title>
        <authorList>
            <person name="Cotton J."/>
            <person name="Tsai J."/>
            <person name="Stanley E."/>
            <person name="Tracey A."/>
            <person name="Holroyd N."/>
            <person name="Lustigman S."/>
            <person name="Berriman M."/>
        </authorList>
    </citation>
    <scope>NUCLEOTIDE SEQUENCE</scope>
</reference>
<evidence type="ECO:0000313" key="2">
    <source>
        <dbReference type="EnsemblMetazoa" id="OVOC1272.1"/>
    </source>
</evidence>
<evidence type="ECO:0000313" key="3">
    <source>
        <dbReference type="Proteomes" id="UP000024404"/>
    </source>
</evidence>
<accession>A0A8R1XR45</accession>
<sequence>MMKKLIFNISNCNIFTFLIFLSFHLFRNFELYLLNLAIEIEMKLFKGRQREKLFCSLFWFFFFFIFYFFGFYILNYENKKYEFVVMRNFSHSKSFFNYVKDKFEKSIRLLCTYYNILHNHRQEKQT</sequence>